<gene>
    <name evidence="1" type="ORF">FB564_1875</name>
</gene>
<organism evidence="1 2">
    <name type="scientific">Salinispora arenicola</name>
    <dbReference type="NCBI Taxonomy" id="168697"/>
    <lineage>
        <taxon>Bacteria</taxon>
        <taxon>Bacillati</taxon>
        <taxon>Actinomycetota</taxon>
        <taxon>Actinomycetes</taxon>
        <taxon>Micromonosporales</taxon>
        <taxon>Micromonosporaceae</taxon>
        <taxon>Salinispora</taxon>
    </lineage>
</organism>
<dbReference type="Proteomes" id="UP000315983">
    <property type="component" value="Unassembled WGS sequence"/>
</dbReference>
<dbReference type="AlphaFoldDB" id="A0A542XLL8"/>
<name>A0A542XLL8_SALAC</name>
<reference evidence="1 2" key="1">
    <citation type="submission" date="2019-06" db="EMBL/GenBank/DDBJ databases">
        <title>Sequencing the genomes of 1000 actinobacteria strains.</title>
        <authorList>
            <person name="Klenk H.-P."/>
        </authorList>
    </citation>
    <scope>NUCLEOTIDE SEQUENCE [LARGE SCALE GENOMIC DNA]</scope>
    <source>
        <strain evidence="1 2">DSM 44819</strain>
    </source>
</reference>
<dbReference type="GeneID" id="93774367"/>
<proteinExistence type="predicted"/>
<sequence length="43" mass="4756">MIKTAVASMDEVFGTHTVRVLELLATHQIIGFTHARFDADQKG</sequence>
<evidence type="ECO:0000313" key="1">
    <source>
        <dbReference type="EMBL" id="TQL36745.1"/>
    </source>
</evidence>
<evidence type="ECO:0000313" key="2">
    <source>
        <dbReference type="Proteomes" id="UP000315983"/>
    </source>
</evidence>
<accession>A0A542XLL8</accession>
<comment type="caution">
    <text evidence="1">The sequence shown here is derived from an EMBL/GenBank/DDBJ whole genome shotgun (WGS) entry which is preliminary data.</text>
</comment>
<dbReference type="EMBL" id="VFOL01000001">
    <property type="protein sequence ID" value="TQL36745.1"/>
    <property type="molecule type" value="Genomic_DNA"/>
</dbReference>
<protein>
    <submittedName>
        <fullName evidence="1">Uncharacterized protein</fullName>
    </submittedName>
</protein>
<dbReference type="RefSeq" id="WP_018801290.1">
    <property type="nucleotide sequence ID" value="NZ_BOQM01000032.1"/>
</dbReference>